<organism evidence="1 2">
    <name type="scientific">Erysipelothrix piscisicarius</name>
    <dbReference type="NCBI Taxonomy" id="2485784"/>
    <lineage>
        <taxon>Bacteria</taxon>
        <taxon>Bacillati</taxon>
        <taxon>Bacillota</taxon>
        <taxon>Erysipelotrichia</taxon>
        <taxon>Erysipelotrichales</taxon>
        <taxon>Erysipelotrichaceae</taxon>
        <taxon>Erysipelothrix</taxon>
    </lineage>
</organism>
<dbReference type="KEGG" id="eri:EEI45_03700"/>
<evidence type="ECO:0000313" key="2">
    <source>
        <dbReference type="Proteomes" id="UP000278804"/>
    </source>
</evidence>
<protein>
    <submittedName>
        <fullName evidence="1">Uncharacterized protein</fullName>
    </submittedName>
</protein>
<reference evidence="1 2" key="1">
    <citation type="journal article" date="2020" name="Int. J. Syst. Evol. Microbiol.">
        <title>Description of Erysipelothrix piscisicarius sp. nov., an emergent fish pathogen, and assessment of virulence using a tiger barb (Puntigrus tetrazona) infection model.</title>
        <authorList>
            <person name="Pomaranski E.K."/>
            <person name="Griffin M.J."/>
            <person name="Camus A.C."/>
            <person name="Armwood A.R."/>
            <person name="Shelley J."/>
            <person name="Waldbieser G.C."/>
            <person name="LaFrentz B.R."/>
            <person name="Garcia J.C."/>
            <person name="Yanong R."/>
            <person name="Soto E."/>
        </authorList>
    </citation>
    <scope>NUCLEOTIDE SEQUENCE [LARGE SCALE GENOMIC DNA]</scope>
    <source>
        <strain evidence="1 2">15TAL0474</strain>
    </source>
</reference>
<dbReference type="Proteomes" id="UP000278804">
    <property type="component" value="Chromosome"/>
</dbReference>
<name>A0A3S8RM71_9FIRM</name>
<evidence type="ECO:0000313" key="1">
    <source>
        <dbReference type="EMBL" id="AZK43987.1"/>
    </source>
</evidence>
<accession>A0A3S8RM71</accession>
<sequence>MFLFVLNCNACRTLLIYLKGVDVYGKIDSFY</sequence>
<dbReference type="EMBL" id="CP034234">
    <property type="protein sequence ID" value="AZK43987.1"/>
    <property type="molecule type" value="Genomic_DNA"/>
</dbReference>
<proteinExistence type="predicted"/>
<dbReference type="AlphaFoldDB" id="A0A3S8RM71"/>
<keyword evidence="2" id="KW-1185">Reference proteome</keyword>
<gene>
    <name evidence="1" type="ORF">EEI45_03700</name>
</gene>
<dbReference type="NCBIfam" id="TIGR01053">
    <property type="entry name" value="LSD1"/>
    <property type="match status" value="1"/>
</dbReference>